<protein>
    <submittedName>
        <fullName evidence="1">Uncharacterized protein</fullName>
    </submittedName>
</protein>
<dbReference type="Proteomes" id="UP001454036">
    <property type="component" value="Unassembled WGS sequence"/>
</dbReference>
<dbReference type="EMBL" id="BAABME010019276">
    <property type="protein sequence ID" value="GAA0156652.1"/>
    <property type="molecule type" value="Genomic_DNA"/>
</dbReference>
<dbReference type="PANTHER" id="PTHR33116:SF78">
    <property type="entry name" value="OS12G0587133 PROTEIN"/>
    <property type="match status" value="1"/>
</dbReference>
<keyword evidence="2" id="KW-1185">Reference proteome</keyword>
<sequence length="496" mass="56440">MAGEERWKHTLIGNVLGLNPSSMEIEGFFKSRWAKFVMVKVHLKGKGLFVFHRWNRRRKHVGAEAAGVCVEVKVENNMFEEISIKYVNGRMLWKDLVDNAVEEASWILVGDFNIIKGPKQFMGGHFPKSVTTCFPGSFVHIQEPEISDRCSVSLHLKNEILVAVPSYEEVKKDFHELANGKSHGPDGFSTQFYKCNWYFIGNDLYKAVKKILSTGDYLVALNSTTITLVPKVEFPKGLFGSTRGLRQEDHISSYLFLLVLEDDMVIVASPTQQSLQVIQESLDTRHLRFGGRAQLIRSSIFGVLKFWCANLHIPKYVTQDVEKRIRTFLWAGRGEGHYHSKVSWRTLCLPLKEGGLGFKCAFCQVERGVSLGIEEKREGLLVLEEDTKVGNGEHVSFWHDPWSKVGDLWNFSDANERRYFHIPHDARLSEVGDWSLPGGRKQTARIVQVHQFLSSPVLTERANEWMWSDTGDKLSMKDKLCSWGMVVEPKCVLCGG</sequence>
<name>A0AAV3PXU2_LITER</name>
<comment type="caution">
    <text evidence="1">The sequence shown here is derived from an EMBL/GenBank/DDBJ whole genome shotgun (WGS) entry which is preliminary data.</text>
</comment>
<dbReference type="PANTHER" id="PTHR33116">
    <property type="entry name" value="REVERSE TRANSCRIPTASE ZINC-BINDING DOMAIN-CONTAINING PROTEIN-RELATED-RELATED"/>
    <property type="match status" value="1"/>
</dbReference>
<evidence type="ECO:0000313" key="1">
    <source>
        <dbReference type="EMBL" id="GAA0156652.1"/>
    </source>
</evidence>
<accession>A0AAV3PXU2</accession>
<organism evidence="1 2">
    <name type="scientific">Lithospermum erythrorhizon</name>
    <name type="common">Purple gromwell</name>
    <name type="synonym">Lithospermum officinale var. erythrorhizon</name>
    <dbReference type="NCBI Taxonomy" id="34254"/>
    <lineage>
        <taxon>Eukaryota</taxon>
        <taxon>Viridiplantae</taxon>
        <taxon>Streptophyta</taxon>
        <taxon>Embryophyta</taxon>
        <taxon>Tracheophyta</taxon>
        <taxon>Spermatophyta</taxon>
        <taxon>Magnoliopsida</taxon>
        <taxon>eudicotyledons</taxon>
        <taxon>Gunneridae</taxon>
        <taxon>Pentapetalae</taxon>
        <taxon>asterids</taxon>
        <taxon>lamiids</taxon>
        <taxon>Boraginales</taxon>
        <taxon>Boraginaceae</taxon>
        <taxon>Boraginoideae</taxon>
        <taxon>Lithospermeae</taxon>
        <taxon>Lithospermum</taxon>
    </lineage>
</organism>
<reference evidence="1 2" key="1">
    <citation type="submission" date="2024-01" db="EMBL/GenBank/DDBJ databases">
        <title>The complete chloroplast genome sequence of Lithospermum erythrorhizon: insights into the phylogenetic relationship among Boraginaceae species and the maternal lineages of purple gromwells.</title>
        <authorList>
            <person name="Okada T."/>
            <person name="Watanabe K."/>
        </authorList>
    </citation>
    <scope>NUCLEOTIDE SEQUENCE [LARGE SCALE GENOMIC DNA]</scope>
</reference>
<evidence type="ECO:0000313" key="2">
    <source>
        <dbReference type="Proteomes" id="UP001454036"/>
    </source>
</evidence>
<gene>
    <name evidence="1" type="ORF">LIER_38312</name>
</gene>
<dbReference type="AlphaFoldDB" id="A0AAV3PXU2"/>
<proteinExistence type="predicted"/>